<protein>
    <submittedName>
        <fullName evidence="2">Uncharacterized protein</fullName>
    </submittedName>
</protein>
<sequence length="71" mass="8084">MSSSYRSHRWNTSEDLAYLQRNHIHAKSAIISNSQLGNNQSTRPHSRQQSLLTIGRTHRAGRARLEATTAR</sequence>
<dbReference type="EMBL" id="LN483242">
    <property type="protein sequence ID" value="CDZ97601.1"/>
    <property type="molecule type" value="Genomic_DNA"/>
</dbReference>
<evidence type="ECO:0000256" key="1">
    <source>
        <dbReference type="SAM" id="MobiDB-lite"/>
    </source>
</evidence>
<organism evidence="2">
    <name type="scientific">Phaffia rhodozyma</name>
    <name type="common">Yeast</name>
    <name type="synonym">Xanthophyllomyces dendrorhous</name>
    <dbReference type="NCBI Taxonomy" id="264483"/>
    <lineage>
        <taxon>Eukaryota</taxon>
        <taxon>Fungi</taxon>
        <taxon>Dikarya</taxon>
        <taxon>Basidiomycota</taxon>
        <taxon>Agaricomycotina</taxon>
        <taxon>Tremellomycetes</taxon>
        <taxon>Cystofilobasidiales</taxon>
        <taxon>Mrakiaceae</taxon>
        <taxon>Phaffia</taxon>
    </lineage>
</organism>
<evidence type="ECO:0000313" key="2">
    <source>
        <dbReference type="EMBL" id="CDZ97601.1"/>
    </source>
</evidence>
<proteinExistence type="predicted"/>
<feature type="region of interest" description="Disordered" evidence="1">
    <location>
        <begin position="32"/>
        <end position="71"/>
    </location>
</feature>
<dbReference type="AlphaFoldDB" id="A0A0F7SFL1"/>
<accession>A0A0F7SFL1</accession>
<name>A0A0F7SFL1_PHARH</name>
<reference evidence="2" key="1">
    <citation type="submission" date="2014-08" db="EMBL/GenBank/DDBJ databases">
        <authorList>
            <person name="Sharma Rahul"/>
            <person name="Thines Marco"/>
        </authorList>
    </citation>
    <scope>NUCLEOTIDE SEQUENCE</scope>
</reference>
<feature type="compositionally biased region" description="Polar residues" evidence="1">
    <location>
        <begin position="32"/>
        <end position="52"/>
    </location>
</feature>